<evidence type="ECO:0000313" key="2">
    <source>
        <dbReference type="Proteomes" id="UP000183461"/>
    </source>
</evidence>
<dbReference type="EMBL" id="FPIP01000001">
    <property type="protein sequence ID" value="SFW15329.1"/>
    <property type="molecule type" value="Genomic_DNA"/>
</dbReference>
<protein>
    <submittedName>
        <fullName evidence="1">Uncharacterized protein</fullName>
    </submittedName>
</protein>
<accession>A0A1K1LWQ6</accession>
<organism evidence="1 2">
    <name type="scientific">Ruminococcus flavefaciens</name>
    <dbReference type="NCBI Taxonomy" id="1265"/>
    <lineage>
        <taxon>Bacteria</taxon>
        <taxon>Bacillati</taxon>
        <taxon>Bacillota</taxon>
        <taxon>Clostridia</taxon>
        <taxon>Eubacteriales</taxon>
        <taxon>Oscillospiraceae</taxon>
        <taxon>Ruminococcus</taxon>
    </lineage>
</organism>
<dbReference type="AlphaFoldDB" id="A0A1K1LWQ6"/>
<proteinExistence type="predicted"/>
<dbReference type="RefSeq" id="WP_072299204.1">
    <property type="nucleotide sequence ID" value="NZ_FPIP01000001.1"/>
</dbReference>
<dbReference type="Proteomes" id="UP000183461">
    <property type="component" value="Unassembled WGS sequence"/>
</dbReference>
<evidence type="ECO:0000313" key="1">
    <source>
        <dbReference type="EMBL" id="SFW15329.1"/>
    </source>
</evidence>
<name>A0A1K1LWQ6_RUMFL</name>
<sequence>MDRKKPKNNKITRYSNSVIYYKSLSCRASIYEDRLITDFCKKNRMSKSIFLASAAMYCINNNISAKELLNSTATSENFDFREYKEDEYEL</sequence>
<gene>
    <name evidence="1" type="ORF">SAMN02910280_0826</name>
</gene>
<reference evidence="1 2" key="1">
    <citation type="submission" date="2016-11" db="EMBL/GenBank/DDBJ databases">
        <authorList>
            <person name="Jaros S."/>
            <person name="Januszkiewicz K."/>
            <person name="Wedrychowicz H."/>
        </authorList>
    </citation>
    <scope>NUCLEOTIDE SEQUENCE [LARGE SCALE GENOMIC DNA]</scope>
    <source>
        <strain evidence="1 2">YL228</strain>
    </source>
</reference>